<name>A0A2I4DPQ4_JUGRE</name>
<dbReference type="Pfam" id="PF13639">
    <property type="entry name" value="zf-RING_2"/>
    <property type="match status" value="1"/>
</dbReference>
<dbReference type="InterPro" id="IPR013083">
    <property type="entry name" value="Znf_RING/FYVE/PHD"/>
</dbReference>
<dbReference type="InterPro" id="IPR001841">
    <property type="entry name" value="Znf_RING"/>
</dbReference>
<dbReference type="Proteomes" id="UP000235220">
    <property type="component" value="Chromosome 14"/>
</dbReference>
<dbReference type="Gene3D" id="3.30.40.10">
    <property type="entry name" value="Zinc/RING finger domain, C3HC4 (zinc finger)"/>
    <property type="match status" value="1"/>
</dbReference>
<organism evidence="1 2">
    <name type="scientific">Juglans regia</name>
    <name type="common">English walnut</name>
    <dbReference type="NCBI Taxonomy" id="51240"/>
    <lineage>
        <taxon>Eukaryota</taxon>
        <taxon>Viridiplantae</taxon>
        <taxon>Streptophyta</taxon>
        <taxon>Embryophyta</taxon>
        <taxon>Tracheophyta</taxon>
        <taxon>Spermatophyta</taxon>
        <taxon>Magnoliopsida</taxon>
        <taxon>eudicotyledons</taxon>
        <taxon>Gunneridae</taxon>
        <taxon>Pentapetalae</taxon>
        <taxon>rosids</taxon>
        <taxon>fabids</taxon>
        <taxon>Fagales</taxon>
        <taxon>Juglandaceae</taxon>
        <taxon>Juglans</taxon>
    </lineage>
</organism>
<dbReference type="RefSeq" id="XP_018809129.2">
    <property type="nucleotide sequence ID" value="XM_018953584.2"/>
</dbReference>
<sequence length="161" mass="17879">MDGSDPGDGISGFTYGIIFSVAVFFLAAVIAFACNRMRYAGQHDWQSSRRSSRVLRTVTDPSSIRIEGGLDESTLNGYPKLLYSQAKKDYSVGSARCCPICLVDYKETDMLRLLPDCSHLFHLNCIDPWMRLRSTCPMCRKTPVLPSPKTADDLIAATQES</sequence>
<dbReference type="AlphaFoldDB" id="A0A2I4DPQ4"/>
<reference evidence="2" key="1">
    <citation type="submission" date="2025-08" db="UniProtKB">
        <authorList>
            <consortium name="RefSeq"/>
        </authorList>
    </citation>
    <scope>IDENTIFICATION</scope>
    <source>
        <tissue evidence="2">Leaves</tissue>
    </source>
</reference>
<accession>A0A2I4DPQ4</accession>
<dbReference type="SUPFAM" id="SSF57850">
    <property type="entry name" value="RING/U-box"/>
    <property type="match status" value="1"/>
</dbReference>
<evidence type="ECO:0000313" key="1">
    <source>
        <dbReference type="Proteomes" id="UP000235220"/>
    </source>
</evidence>
<dbReference type="Gramene" id="Jr14_05280_p1">
    <property type="protein sequence ID" value="cds.Jr14_05280_p1"/>
    <property type="gene ID" value="Jr14_05280"/>
</dbReference>
<proteinExistence type="predicted"/>
<dbReference type="PROSITE" id="PS50089">
    <property type="entry name" value="ZF_RING_2"/>
    <property type="match status" value="1"/>
</dbReference>
<dbReference type="CDD" id="cd16461">
    <property type="entry name" value="RING-H2_EL5-like"/>
    <property type="match status" value="1"/>
</dbReference>
<dbReference type="PANTHER" id="PTHR46719">
    <property type="entry name" value="TRANSCRIPTION FACTOR C2H2 FAMILY-RELATED"/>
    <property type="match status" value="1"/>
</dbReference>
<dbReference type="SMART" id="SM00184">
    <property type="entry name" value="RING"/>
    <property type="match status" value="1"/>
</dbReference>
<protein>
    <submittedName>
        <fullName evidence="2">RING-H2 finger protein ATL70-like</fullName>
    </submittedName>
</protein>
<dbReference type="OrthoDB" id="8062037at2759"/>
<gene>
    <name evidence="2" type="primary">LOC108982263</name>
</gene>
<evidence type="ECO:0000313" key="2">
    <source>
        <dbReference type="RefSeq" id="XP_018809129.2"/>
    </source>
</evidence>
<dbReference type="PANTHER" id="PTHR46719:SF7">
    <property type="entry name" value="RING-H2 FINGER PROTEIN ATL71-RELATED"/>
    <property type="match status" value="1"/>
</dbReference>
<dbReference type="GeneID" id="108982263"/>
<dbReference type="InterPro" id="IPR045899">
    <property type="entry name" value="ATL71-like"/>
</dbReference>
<dbReference type="KEGG" id="jre:108982263"/>
<keyword evidence="1" id="KW-1185">Reference proteome</keyword>